<keyword evidence="2" id="KW-1185">Reference proteome</keyword>
<organism evidence="1 2">
    <name type="scientific">Eumeta variegata</name>
    <name type="common">Bagworm moth</name>
    <name type="synonym">Eumeta japonica</name>
    <dbReference type="NCBI Taxonomy" id="151549"/>
    <lineage>
        <taxon>Eukaryota</taxon>
        <taxon>Metazoa</taxon>
        <taxon>Ecdysozoa</taxon>
        <taxon>Arthropoda</taxon>
        <taxon>Hexapoda</taxon>
        <taxon>Insecta</taxon>
        <taxon>Pterygota</taxon>
        <taxon>Neoptera</taxon>
        <taxon>Endopterygota</taxon>
        <taxon>Lepidoptera</taxon>
        <taxon>Glossata</taxon>
        <taxon>Ditrysia</taxon>
        <taxon>Tineoidea</taxon>
        <taxon>Psychidae</taxon>
        <taxon>Oiketicinae</taxon>
        <taxon>Eumeta</taxon>
    </lineage>
</organism>
<evidence type="ECO:0000313" key="2">
    <source>
        <dbReference type="Proteomes" id="UP000299102"/>
    </source>
</evidence>
<evidence type="ECO:0000313" key="1">
    <source>
        <dbReference type="EMBL" id="GBP24705.1"/>
    </source>
</evidence>
<dbReference type="EMBL" id="BGZK01000165">
    <property type="protein sequence ID" value="GBP24705.1"/>
    <property type="molecule type" value="Genomic_DNA"/>
</dbReference>
<reference evidence="1 2" key="1">
    <citation type="journal article" date="2019" name="Commun. Biol.">
        <title>The bagworm genome reveals a unique fibroin gene that provides high tensile strength.</title>
        <authorList>
            <person name="Kono N."/>
            <person name="Nakamura H."/>
            <person name="Ohtoshi R."/>
            <person name="Tomita M."/>
            <person name="Numata K."/>
            <person name="Arakawa K."/>
        </authorList>
    </citation>
    <scope>NUCLEOTIDE SEQUENCE [LARGE SCALE GENOMIC DNA]</scope>
</reference>
<comment type="caution">
    <text evidence="1">The sequence shown here is derived from an EMBL/GenBank/DDBJ whole genome shotgun (WGS) entry which is preliminary data.</text>
</comment>
<sequence>MASPLCVYGLLQHLGVHSNLNAVHHHLKTAKPASLFLFETQISSLGRVSYSDCSAHNLKHTFVLRAGVCLYVWKDVCCRRLGNFGVKHLLILWVRVDCNVASFISASRTIHERKKRKLRPGAKLKRFEVLFRNESSKCRVASLILHGGCSGKLQSVAAFVARRPSADVGYGETSRLVSFMYTLIANISDIDSGINVLVGLDIPMAIDGPRNAIPVRCDDVFRVLHLDRKKRKNLLSFS</sequence>
<dbReference type="OrthoDB" id="10065625at2759"/>
<dbReference type="AlphaFoldDB" id="A0A4C1UE43"/>
<gene>
    <name evidence="1" type="ORF">EVAR_79551_1</name>
</gene>
<proteinExistence type="predicted"/>
<name>A0A4C1UE43_EUMVA</name>
<dbReference type="Proteomes" id="UP000299102">
    <property type="component" value="Unassembled WGS sequence"/>
</dbReference>
<accession>A0A4C1UE43</accession>
<protein>
    <submittedName>
        <fullName evidence="1">Uncharacterized protein</fullName>
    </submittedName>
</protein>